<comment type="caution">
    <text evidence="1">The sequence shown here is derived from an EMBL/GenBank/DDBJ whole genome shotgun (WGS) entry which is preliminary data.</text>
</comment>
<sequence length="188" mass="21972">MYETNDVENNATLFVDAQAGLKYLDWWIDVRKECSNNSQSIVSIEYTKGSTVSMLSNCYGDGYTLTPILDLEKRSFLEELKQSTHFMNFGFLVFDIEQYGAWLSKRKETESELVALYRSIESGQTRYSELKNKDIYERGWMDAHKENKRNLSSLKNQHAKQVSEIEADLEHQFNKRMVNFKANSDFDL</sequence>
<reference evidence="1 2" key="1">
    <citation type="journal article" date="2012" name="Science">
        <title>Ecological populations of bacteria act as socially cohesive units of antibiotic production and resistance.</title>
        <authorList>
            <person name="Cordero O.X."/>
            <person name="Wildschutte H."/>
            <person name="Kirkup B."/>
            <person name="Proehl S."/>
            <person name="Ngo L."/>
            <person name="Hussain F."/>
            <person name="Le Roux F."/>
            <person name="Mincer T."/>
            <person name="Polz M.F."/>
        </authorList>
    </citation>
    <scope>NUCLEOTIDE SEQUENCE [LARGE SCALE GENOMIC DNA]</scope>
    <source>
        <strain evidence="1 2">ZF-129</strain>
    </source>
</reference>
<organism evidence="1 2">
    <name type="scientific">Vibrio genomosp. F10 str. ZF-129</name>
    <dbReference type="NCBI Taxonomy" id="1187848"/>
    <lineage>
        <taxon>Bacteria</taxon>
        <taxon>Pseudomonadati</taxon>
        <taxon>Pseudomonadota</taxon>
        <taxon>Gammaproteobacteria</taxon>
        <taxon>Vibrionales</taxon>
        <taxon>Vibrionaceae</taxon>
        <taxon>Vibrio</taxon>
    </lineage>
</organism>
<accession>A0A1E5BCM9</accession>
<protein>
    <submittedName>
        <fullName evidence="1">Uncharacterized protein</fullName>
    </submittedName>
</protein>
<dbReference type="Proteomes" id="UP000094741">
    <property type="component" value="Unassembled WGS sequence"/>
</dbReference>
<name>A0A1E5BCM9_9VIBR</name>
<evidence type="ECO:0000313" key="1">
    <source>
        <dbReference type="EMBL" id="OEE32331.1"/>
    </source>
</evidence>
<dbReference type="EMBL" id="AJYQ02000114">
    <property type="protein sequence ID" value="OEE32331.1"/>
    <property type="molecule type" value="Genomic_DNA"/>
</dbReference>
<dbReference type="STRING" id="1187848.A1QO_11465"/>
<evidence type="ECO:0000313" key="2">
    <source>
        <dbReference type="Proteomes" id="UP000094741"/>
    </source>
</evidence>
<dbReference type="RefSeq" id="WP_017039951.1">
    <property type="nucleotide sequence ID" value="NZ_AJYQ02000114.1"/>
</dbReference>
<dbReference type="AlphaFoldDB" id="A0A1E5BCM9"/>
<gene>
    <name evidence="1" type="ORF">A1QO_11465</name>
</gene>
<proteinExistence type="predicted"/>